<feature type="transmembrane region" description="Helical" evidence="13">
    <location>
        <begin position="495"/>
        <end position="517"/>
    </location>
</feature>
<keyword evidence="3 13" id="KW-0812">Transmembrane</keyword>
<feature type="transmembrane region" description="Helical" evidence="13">
    <location>
        <begin position="737"/>
        <end position="759"/>
    </location>
</feature>
<keyword evidence="12" id="KW-0175">Coiled coil</keyword>
<dbReference type="InterPro" id="IPR028082">
    <property type="entry name" value="Peripla_BP_I"/>
</dbReference>
<feature type="chain" id="PRO_5010736423" description="Gamma-aminobutyric acid type B receptor subunit 2" evidence="14">
    <location>
        <begin position="18"/>
        <end position="979"/>
    </location>
</feature>
<keyword evidence="9" id="KW-0325">Glycoprotein</keyword>
<feature type="signal peptide" evidence="14">
    <location>
        <begin position="1"/>
        <end position="17"/>
    </location>
</feature>
<dbReference type="PROSITE" id="PS50259">
    <property type="entry name" value="G_PROTEIN_RECEP_F3_4"/>
    <property type="match status" value="1"/>
</dbReference>
<keyword evidence="7 13" id="KW-0472">Membrane</keyword>
<dbReference type="InterPro" id="IPR001828">
    <property type="entry name" value="ANF_lig-bd_rcpt"/>
</dbReference>
<dbReference type="Pfam" id="PF00003">
    <property type="entry name" value="7tm_3"/>
    <property type="match status" value="1"/>
</dbReference>
<keyword evidence="5 13" id="KW-1133">Transmembrane helix</keyword>
<evidence type="ECO:0000256" key="13">
    <source>
        <dbReference type="SAM" id="Phobius"/>
    </source>
</evidence>
<dbReference type="CDD" id="cd06366">
    <property type="entry name" value="PBP1_GABAb_receptor"/>
    <property type="match status" value="1"/>
</dbReference>
<evidence type="ECO:0000259" key="15">
    <source>
        <dbReference type="PROSITE" id="PS50259"/>
    </source>
</evidence>
<dbReference type="RefSeq" id="XP_018329891.1">
    <property type="nucleotide sequence ID" value="XM_018474389.1"/>
</dbReference>
<dbReference type="InterPro" id="IPR002455">
    <property type="entry name" value="GPCR3_GABA-B"/>
</dbReference>
<feature type="coiled-coil region" evidence="12">
    <location>
        <begin position="799"/>
        <end position="833"/>
    </location>
</feature>
<dbReference type="AlphaFoldDB" id="A0A1W4X181"/>
<sequence>MIAQHFYAVLLLFGCLASLITLREKNKNDSRTAFNNDFNLSDEGNTGNNTLNVNELYKYESFFVRNYNESEDETKVRNVYIQGLFEIETKNGTRPEGYSEMLSAQLAIDHINKYKILPGYSLKLLINNTKCDPGIGLDRFFHALYSNNTVIMVLTGSCSTVTEALANVVPYWNVVQISYASKSPILSDRKKFPLFFRTVAVASSHNNARIAFVKQYKWETVAIFSENQEYYLLPLNNFVKDMELANISCSATITFSKENLLEQLTVLKELEVRVIFGSFSSSIAPQVFCEIYNLHMFGSEYVWILQEETNLWWEDANDKLCDKKELLLASDGIFLTSNHNNLSDVVSVYNLTSNDFFAELISYTNITISQYAPLVYDAVWTMAFTLREAIEYYDIQPKDFSYKNHQQLQAFLKIMKKMRFMGISGPVIYKGADRIGSTIFKQLQRGQTNSVAVFDPLSTALNFDCKFCKPVRWKDNQVPVARRILKKRLEAVPKLAFYTISSVSSLGIICSVIFLYFNLHFRRMRTVKLSSPYMNNTAVIGCMTVYLAVTILGMDSSFLPSKDGFTYLCIVRVYLLSAGFSLTFGSLFAKTYRIHRIFTYRRTSFIKDKLLKDKPLIALVCLLLIIDGLIVILWSVVDPMKYSLYDLPIEISATNKGVAYQPQVETCRSENTLGWFTAMYGYKGILLMMVVYMAWETRRVKIPELNDSQYIGICVYSVLSSTLVIILSNLIPNHPTITYLTTAISILTSTTIIVILLFLPKLKSILARADPIDPIEKSMGLKTEFNTRRFLIDDPKDLIYRLEAQNKVYRNEIQLLDQEITRLENQLTHASSKVSSISGLGGLFLKHKRGSCCEYNTSRTLKTHSGVSRASWPTEVSDVDQTFSQNYSAFSSTGSTLYDQMKRLFGSISLVWHFKADDANSDDSVETKDEFVPLPIPEEEEDGEQRWLFNVTSAVQYSHKDINFAAQTENGGHMSKERY</sequence>
<reference evidence="17" key="1">
    <citation type="submission" date="2025-08" db="UniProtKB">
        <authorList>
            <consortium name="RefSeq"/>
        </authorList>
    </citation>
    <scope>IDENTIFICATION</scope>
    <source>
        <tissue evidence="17">Entire body</tissue>
    </source>
</reference>
<dbReference type="Proteomes" id="UP000192223">
    <property type="component" value="Unplaced"/>
</dbReference>
<feature type="transmembrane region" description="Helical" evidence="13">
    <location>
        <begin position="616"/>
        <end position="637"/>
    </location>
</feature>
<dbReference type="PRINTS" id="PR01177">
    <property type="entry name" value="GABAB1RECPTR"/>
</dbReference>
<dbReference type="CTD" id="33248"/>
<dbReference type="FunFam" id="3.40.50.2300:FF:000751">
    <property type="match status" value="1"/>
</dbReference>
<dbReference type="KEGG" id="apln:108740180"/>
<feature type="transmembrane region" description="Helical" evidence="13">
    <location>
        <begin position="710"/>
        <end position="731"/>
    </location>
</feature>
<name>A0A1W4X181_AGRPL</name>
<evidence type="ECO:0000256" key="6">
    <source>
        <dbReference type="ARBA" id="ARBA00023040"/>
    </source>
</evidence>
<feature type="transmembrane region" description="Helical" evidence="13">
    <location>
        <begin position="673"/>
        <end position="695"/>
    </location>
</feature>
<keyword evidence="16" id="KW-1185">Reference proteome</keyword>
<dbReference type="SUPFAM" id="SSF53822">
    <property type="entry name" value="Periplasmic binding protein-like I"/>
    <property type="match status" value="1"/>
</dbReference>
<evidence type="ECO:0000256" key="7">
    <source>
        <dbReference type="ARBA" id="ARBA00023136"/>
    </source>
</evidence>
<proteinExistence type="predicted"/>
<gene>
    <name evidence="17" type="primary">LOC108740180</name>
</gene>
<dbReference type="GO" id="GO:0004965">
    <property type="term" value="F:G protein-coupled GABA receptor activity"/>
    <property type="evidence" value="ECO:0007669"/>
    <property type="project" value="InterPro"/>
</dbReference>
<comment type="subcellular location">
    <subcellularLocation>
        <location evidence="1">Cell membrane</location>
        <topology evidence="1">Multi-pass membrane protein</topology>
    </subcellularLocation>
</comment>
<dbReference type="Pfam" id="PF01094">
    <property type="entry name" value="ANF_receptor"/>
    <property type="match status" value="1"/>
</dbReference>
<evidence type="ECO:0000256" key="12">
    <source>
        <dbReference type="SAM" id="Coils"/>
    </source>
</evidence>
<dbReference type="GO" id="GO:0038039">
    <property type="term" value="C:G protein-coupled receptor heterodimeric complex"/>
    <property type="evidence" value="ECO:0007669"/>
    <property type="project" value="TreeGrafter"/>
</dbReference>
<accession>A0A1W4X181</accession>
<keyword evidence="6" id="KW-0297">G-protein coupled receptor</keyword>
<evidence type="ECO:0000256" key="1">
    <source>
        <dbReference type="ARBA" id="ARBA00004651"/>
    </source>
</evidence>
<feature type="domain" description="G-protein coupled receptors family 3 profile" evidence="15">
    <location>
        <begin position="545"/>
        <end position="770"/>
    </location>
</feature>
<dbReference type="FunCoup" id="A0A1W4X181">
    <property type="interactions" value="42"/>
</dbReference>
<evidence type="ECO:0000256" key="10">
    <source>
        <dbReference type="ARBA" id="ARBA00023224"/>
    </source>
</evidence>
<keyword evidence="8 17" id="KW-0675">Receptor</keyword>
<dbReference type="GO" id="GO:0007214">
    <property type="term" value="P:gamma-aminobutyric acid signaling pathway"/>
    <property type="evidence" value="ECO:0007669"/>
    <property type="project" value="TreeGrafter"/>
</dbReference>
<evidence type="ECO:0000256" key="11">
    <source>
        <dbReference type="ARBA" id="ARBA00073785"/>
    </source>
</evidence>
<dbReference type="CDD" id="cd15047">
    <property type="entry name" value="7tmC_GABA-B-like"/>
    <property type="match status" value="1"/>
</dbReference>
<dbReference type="InParanoid" id="A0A1W4X181"/>
<dbReference type="GeneID" id="108740180"/>
<dbReference type="FunFam" id="3.40.50.2300:FF:000063">
    <property type="entry name" value="Gamma-aminobutyric acid type B receptor subunit"/>
    <property type="match status" value="1"/>
</dbReference>
<keyword evidence="10" id="KW-0807">Transducer</keyword>
<keyword evidence="4 14" id="KW-0732">Signal</keyword>
<dbReference type="PANTHER" id="PTHR10519:SF46">
    <property type="entry name" value="METABOTROPIC GABA-B RECEPTOR SUBTYPE 3, ISOFORM A"/>
    <property type="match status" value="1"/>
</dbReference>
<dbReference type="OrthoDB" id="411630at2759"/>
<keyword evidence="2" id="KW-1003">Cell membrane</keyword>
<evidence type="ECO:0000256" key="2">
    <source>
        <dbReference type="ARBA" id="ARBA00022475"/>
    </source>
</evidence>
<dbReference type="STRING" id="224129.A0A1W4X181"/>
<evidence type="ECO:0000313" key="17">
    <source>
        <dbReference type="RefSeq" id="XP_018329891.1"/>
    </source>
</evidence>
<protein>
    <recommendedName>
        <fullName evidence="11">Gamma-aminobutyric acid type B receptor subunit 2</fullName>
    </recommendedName>
</protein>
<feature type="transmembrane region" description="Helical" evidence="13">
    <location>
        <begin position="538"/>
        <end position="559"/>
    </location>
</feature>
<evidence type="ECO:0000256" key="4">
    <source>
        <dbReference type="ARBA" id="ARBA00022729"/>
    </source>
</evidence>
<evidence type="ECO:0000256" key="9">
    <source>
        <dbReference type="ARBA" id="ARBA00023180"/>
    </source>
</evidence>
<organism evidence="16 17">
    <name type="scientific">Agrilus planipennis</name>
    <name type="common">Emerald ash borer</name>
    <name type="synonym">Agrilus marcopoli</name>
    <dbReference type="NCBI Taxonomy" id="224129"/>
    <lineage>
        <taxon>Eukaryota</taxon>
        <taxon>Metazoa</taxon>
        <taxon>Ecdysozoa</taxon>
        <taxon>Arthropoda</taxon>
        <taxon>Hexapoda</taxon>
        <taxon>Insecta</taxon>
        <taxon>Pterygota</taxon>
        <taxon>Neoptera</taxon>
        <taxon>Endopterygota</taxon>
        <taxon>Coleoptera</taxon>
        <taxon>Polyphaga</taxon>
        <taxon>Elateriformia</taxon>
        <taxon>Buprestoidea</taxon>
        <taxon>Buprestidae</taxon>
        <taxon>Agrilinae</taxon>
        <taxon>Agrilus</taxon>
    </lineage>
</organism>
<dbReference type="Gene3D" id="3.40.50.2300">
    <property type="match status" value="2"/>
</dbReference>
<evidence type="ECO:0000313" key="16">
    <source>
        <dbReference type="Proteomes" id="UP000192223"/>
    </source>
</evidence>
<evidence type="ECO:0000256" key="3">
    <source>
        <dbReference type="ARBA" id="ARBA00022692"/>
    </source>
</evidence>
<dbReference type="PRINTS" id="PR01176">
    <property type="entry name" value="GABABRECEPTR"/>
</dbReference>
<evidence type="ECO:0000256" key="5">
    <source>
        <dbReference type="ARBA" id="ARBA00022989"/>
    </source>
</evidence>
<feature type="transmembrane region" description="Helical" evidence="13">
    <location>
        <begin position="565"/>
        <end position="589"/>
    </location>
</feature>
<dbReference type="PANTHER" id="PTHR10519">
    <property type="entry name" value="GABA-B RECEPTOR"/>
    <property type="match status" value="1"/>
</dbReference>
<evidence type="ECO:0000256" key="14">
    <source>
        <dbReference type="SAM" id="SignalP"/>
    </source>
</evidence>
<dbReference type="InterPro" id="IPR017978">
    <property type="entry name" value="GPCR_3_C"/>
</dbReference>
<evidence type="ECO:0000256" key="8">
    <source>
        <dbReference type="ARBA" id="ARBA00023170"/>
    </source>
</evidence>